<accession>D2QG90</accession>
<dbReference type="KEGG" id="sli:Slin_0634"/>
<evidence type="ECO:0000313" key="2">
    <source>
        <dbReference type="Proteomes" id="UP000002028"/>
    </source>
</evidence>
<dbReference type="STRING" id="504472.Slin_0634"/>
<evidence type="ECO:0000313" key="1">
    <source>
        <dbReference type="EMBL" id="ADB36697.1"/>
    </source>
</evidence>
<protein>
    <submittedName>
        <fullName evidence="1">Uncharacterized protein</fullName>
    </submittedName>
</protein>
<proteinExistence type="predicted"/>
<sequence length="42" mass="4798">MEISDRVVSVNQDAEPLAIKHDGSAVYLYKRPYFIDESVNEV</sequence>
<dbReference type="EMBL" id="CP001769">
    <property type="protein sequence ID" value="ADB36697.1"/>
    <property type="molecule type" value="Genomic_DNA"/>
</dbReference>
<keyword evidence="2" id="KW-1185">Reference proteome</keyword>
<gene>
    <name evidence="1" type="ordered locus">Slin_0634</name>
</gene>
<name>D2QG90_SPILD</name>
<dbReference type="AlphaFoldDB" id="D2QG90"/>
<dbReference type="Proteomes" id="UP000002028">
    <property type="component" value="Chromosome"/>
</dbReference>
<dbReference type="HOGENOM" id="CLU_3258035_0_0_10"/>
<reference evidence="1 2" key="1">
    <citation type="journal article" date="2010" name="Stand. Genomic Sci.">
        <title>Complete genome sequence of Spirosoma linguale type strain (1).</title>
        <authorList>
            <person name="Lail K."/>
            <person name="Sikorski J."/>
            <person name="Saunders E."/>
            <person name="Lapidus A."/>
            <person name="Glavina Del Rio T."/>
            <person name="Copeland A."/>
            <person name="Tice H."/>
            <person name="Cheng J.-F."/>
            <person name="Lucas S."/>
            <person name="Nolan M."/>
            <person name="Bruce D."/>
            <person name="Goodwin L."/>
            <person name="Pitluck S."/>
            <person name="Ivanova N."/>
            <person name="Mavromatis K."/>
            <person name="Ovchinnikova G."/>
            <person name="Pati A."/>
            <person name="Chen A."/>
            <person name="Palaniappan K."/>
            <person name="Land M."/>
            <person name="Hauser L."/>
            <person name="Chang Y.-J."/>
            <person name="Jeffries C.D."/>
            <person name="Chain P."/>
            <person name="Brettin T."/>
            <person name="Detter J.C."/>
            <person name="Schuetze A."/>
            <person name="Rohde M."/>
            <person name="Tindall B.J."/>
            <person name="Goeker M."/>
            <person name="Bristow J."/>
            <person name="Eisen J.A."/>
            <person name="Markowitz V."/>
            <person name="Hugenholtz P."/>
            <person name="Kyrpides N.C."/>
            <person name="Klenk H.-P."/>
            <person name="Chen F."/>
        </authorList>
    </citation>
    <scope>NUCLEOTIDE SEQUENCE [LARGE SCALE GENOMIC DNA]</scope>
    <source>
        <strain evidence="2">ATCC 33905 / DSM 74 / LMG 10896 / Claus 1</strain>
    </source>
</reference>
<organism evidence="1 2">
    <name type="scientific">Spirosoma linguale (strain ATCC 33905 / DSM 74 / LMG 10896 / Claus 1)</name>
    <dbReference type="NCBI Taxonomy" id="504472"/>
    <lineage>
        <taxon>Bacteria</taxon>
        <taxon>Pseudomonadati</taxon>
        <taxon>Bacteroidota</taxon>
        <taxon>Cytophagia</taxon>
        <taxon>Cytophagales</taxon>
        <taxon>Cytophagaceae</taxon>
        <taxon>Spirosoma</taxon>
    </lineage>
</organism>